<name>A0A0C2BV12_9BILA</name>
<gene>
    <name evidence="2" type="ORF">ANCDUO_22152</name>
</gene>
<evidence type="ECO:0000313" key="2">
    <source>
        <dbReference type="EMBL" id="KIH47783.1"/>
    </source>
</evidence>
<dbReference type="AlphaFoldDB" id="A0A0C2BV12"/>
<organism evidence="2 3">
    <name type="scientific">Ancylostoma duodenale</name>
    <dbReference type="NCBI Taxonomy" id="51022"/>
    <lineage>
        <taxon>Eukaryota</taxon>
        <taxon>Metazoa</taxon>
        <taxon>Ecdysozoa</taxon>
        <taxon>Nematoda</taxon>
        <taxon>Chromadorea</taxon>
        <taxon>Rhabditida</taxon>
        <taxon>Rhabditina</taxon>
        <taxon>Rhabditomorpha</taxon>
        <taxon>Strongyloidea</taxon>
        <taxon>Ancylostomatidae</taxon>
        <taxon>Ancylostomatinae</taxon>
        <taxon>Ancylostoma</taxon>
    </lineage>
</organism>
<dbReference type="Gene3D" id="3.90.550.10">
    <property type="entry name" value="Spore Coat Polysaccharide Biosynthesis Protein SpsA, Chain A"/>
    <property type="match status" value="1"/>
</dbReference>
<sequence>MPGGLLAIRREYFKELGEYDMGMEIWGAENIELSLKVSRNSCPKSLVPINTIDPAFIDFPVEHMTAHL</sequence>
<dbReference type="GO" id="GO:0005112">
    <property type="term" value="F:Notch binding"/>
    <property type="evidence" value="ECO:0007669"/>
    <property type="project" value="TreeGrafter"/>
</dbReference>
<keyword evidence="3" id="KW-1185">Reference proteome</keyword>
<dbReference type="GO" id="GO:0005794">
    <property type="term" value="C:Golgi apparatus"/>
    <property type="evidence" value="ECO:0007669"/>
    <property type="project" value="TreeGrafter"/>
</dbReference>
<protein>
    <recommendedName>
        <fullName evidence="4">Galactosyltransferase C-terminal domain-containing protein</fullName>
    </recommendedName>
</protein>
<dbReference type="GO" id="GO:0008593">
    <property type="term" value="P:regulation of Notch signaling pathway"/>
    <property type="evidence" value="ECO:0007669"/>
    <property type="project" value="TreeGrafter"/>
</dbReference>
<dbReference type="GO" id="GO:0006493">
    <property type="term" value="P:protein O-linked glycosylation"/>
    <property type="evidence" value="ECO:0007669"/>
    <property type="project" value="TreeGrafter"/>
</dbReference>
<dbReference type="EMBL" id="KN766007">
    <property type="protein sequence ID" value="KIH47783.1"/>
    <property type="molecule type" value="Genomic_DNA"/>
</dbReference>
<dbReference type="OrthoDB" id="5988548at2759"/>
<reference evidence="2 3" key="1">
    <citation type="submission" date="2013-12" db="EMBL/GenBank/DDBJ databases">
        <title>Draft genome of the parsitic nematode Ancylostoma duodenale.</title>
        <authorList>
            <person name="Mitreva M."/>
        </authorList>
    </citation>
    <scope>NUCLEOTIDE SEQUENCE [LARGE SCALE GENOMIC DNA]</scope>
    <source>
        <strain evidence="2 3">Zhejiang</strain>
    </source>
</reference>
<evidence type="ECO:0000313" key="3">
    <source>
        <dbReference type="Proteomes" id="UP000054047"/>
    </source>
</evidence>
<accession>A0A0C2BV12</accession>
<dbReference type="PANTHER" id="PTHR11675:SF116">
    <property type="entry name" value="N-ACETYLGALACTOSAMINYLTRANSFERASE 8-RELATED"/>
    <property type="match status" value="1"/>
</dbReference>
<dbReference type="InterPro" id="IPR029044">
    <property type="entry name" value="Nucleotide-diphossugar_trans"/>
</dbReference>
<dbReference type="GO" id="GO:0004653">
    <property type="term" value="F:polypeptide N-acetylgalactosaminyltransferase activity"/>
    <property type="evidence" value="ECO:0007669"/>
    <property type="project" value="TreeGrafter"/>
</dbReference>
<dbReference type="PANTHER" id="PTHR11675">
    <property type="entry name" value="N-ACETYLGALACTOSAMINYLTRANSFERASE"/>
    <property type="match status" value="1"/>
</dbReference>
<evidence type="ECO:0008006" key="4">
    <source>
        <dbReference type="Google" id="ProtNLM"/>
    </source>
</evidence>
<proteinExistence type="predicted"/>
<dbReference type="Proteomes" id="UP000054047">
    <property type="component" value="Unassembled WGS sequence"/>
</dbReference>
<keyword evidence="1" id="KW-1015">Disulfide bond</keyword>
<evidence type="ECO:0000256" key="1">
    <source>
        <dbReference type="ARBA" id="ARBA00023157"/>
    </source>
</evidence>
<dbReference type="SUPFAM" id="SSF53448">
    <property type="entry name" value="Nucleotide-diphospho-sugar transferases"/>
    <property type="match status" value="1"/>
</dbReference>